<protein>
    <submittedName>
        <fullName evidence="1">Uncharacterized protein</fullName>
    </submittedName>
</protein>
<dbReference type="EMBL" id="JAEHOC010000051">
    <property type="protein sequence ID" value="KAG2425924.1"/>
    <property type="molecule type" value="Genomic_DNA"/>
</dbReference>
<sequence length="334" mass="36018">MADWITTLDGLPGLSAVEKGKARVLLLRKSQEDASLLVSGVPDVAAEAIKEILRQEASAAGLGVGSAAGTGATAGLGVGSAAGAGPKRVVVVIVDKLLDEPPLQRTMDFTDQKDLRDYVKRLNAAGLIKLEDVGGSAPQAIKDFDKLEDGETYLLDMDGSSTISMRRYTSSIPKAQENEMTQAVERDVKKEDPTSTSQPHLRILKDSSGGRDEMEVDCVILGKNTAFVRSHKSTFTGPSMVKEIADKASTIERKSVLPEYASTSYASFQGKRAVPVFMAENVEPEKFDILRESCRAKGVKLYRRTGNAIRVWACTKQQLTRGAVASRGAMRRVL</sequence>
<dbReference type="Proteomes" id="UP000650467">
    <property type="component" value="Unassembled WGS sequence"/>
</dbReference>
<accession>A0A835VUG1</accession>
<name>A0A835VUG1_CHLIN</name>
<reference evidence="1" key="1">
    <citation type="journal article" date="2020" name="bioRxiv">
        <title>Comparative genomics of Chlamydomonas.</title>
        <authorList>
            <person name="Craig R.J."/>
            <person name="Hasan A.R."/>
            <person name="Ness R.W."/>
            <person name="Keightley P.D."/>
        </authorList>
    </citation>
    <scope>NUCLEOTIDE SEQUENCE</scope>
    <source>
        <strain evidence="1">SAG 7.73</strain>
    </source>
</reference>
<keyword evidence="2" id="KW-1185">Reference proteome</keyword>
<evidence type="ECO:0000313" key="1">
    <source>
        <dbReference type="EMBL" id="KAG2425924.1"/>
    </source>
</evidence>
<proteinExistence type="predicted"/>
<organism evidence="1 2">
    <name type="scientific">Chlamydomonas incerta</name>
    <dbReference type="NCBI Taxonomy" id="51695"/>
    <lineage>
        <taxon>Eukaryota</taxon>
        <taxon>Viridiplantae</taxon>
        <taxon>Chlorophyta</taxon>
        <taxon>core chlorophytes</taxon>
        <taxon>Chlorophyceae</taxon>
        <taxon>CS clade</taxon>
        <taxon>Chlamydomonadales</taxon>
        <taxon>Chlamydomonadaceae</taxon>
        <taxon>Chlamydomonas</taxon>
    </lineage>
</organism>
<dbReference type="OrthoDB" id="536467at2759"/>
<comment type="caution">
    <text evidence="1">The sequence shown here is derived from an EMBL/GenBank/DDBJ whole genome shotgun (WGS) entry which is preliminary data.</text>
</comment>
<gene>
    <name evidence="1" type="ORF">HXX76_013298</name>
</gene>
<evidence type="ECO:0000313" key="2">
    <source>
        <dbReference type="Proteomes" id="UP000650467"/>
    </source>
</evidence>
<dbReference type="AlphaFoldDB" id="A0A835VUG1"/>